<organism evidence="2 3">
    <name type="scientific">Mycena metata</name>
    <dbReference type="NCBI Taxonomy" id="1033252"/>
    <lineage>
        <taxon>Eukaryota</taxon>
        <taxon>Fungi</taxon>
        <taxon>Dikarya</taxon>
        <taxon>Basidiomycota</taxon>
        <taxon>Agaricomycotina</taxon>
        <taxon>Agaricomycetes</taxon>
        <taxon>Agaricomycetidae</taxon>
        <taxon>Agaricales</taxon>
        <taxon>Marasmiineae</taxon>
        <taxon>Mycenaceae</taxon>
        <taxon>Mycena</taxon>
    </lineage>
</organism>
<feature type="compositionally biased region" description="Acidic residues" evidence="1">
    <location>
        <begin position="49"/>
        <end position="58"/>
    </location>
</feature>
<protein>
    <submittedName>
        <fullName evidence="2">Uncharacterized protein</fullName>
    </submittedName>
</protein>
<dbReference type="EMBL" id="JARKIB010000019">
    <property type="protein sequence ID" value="KAJ7768984.1"/>
    <property type="molecule type" value="Genomic_DNA"/>
</dbReference>
<sequence length="209" mass="22008">MATNPTTNPATADVPRLTRVPTVPVAAPTPVVKKSKKHKSKKSLAVVEETPEFPEETTESPSSSYTSQEMSTDLGNLGLYSFFSDRAADDPTNDMDIDGSSVGPDPSVDDLFEPSPTDFIDPTASFNSSEDTSFSRGPALRAAEDFLATLGMQVNVPDPRWPVGMTAPLSPEAAAAIAQAERGGMPVGATMAIHPVLQALTVRVGRGYG</sequence>
<proteinExistence type="predicted"/>
<evidence type="ECO:0000256" key="1">
    <source>
        <dbReference type="SAM" id="MobiDB-lite"/>
    </source>
</evidence>
<reference evidence="2" key="1">
    <citation type="submission" date="2023-03" db="EMBL/GenBank/DDBJ databases">
        <title>Massive genome expansion in bonnet fungi (Mycena s.s.) driven by repeated elements and novel gene families across ecological guilds.</title>
        <authorList>
            <consortium name="Lawrence Berkeley National Laboratory"/>
            <person name="Harder C.B."/>
            <person name="Miyauchi S."/>
            <person name="Viragh M."/>
            <person name="Kuo A."/>
            <person name="Thoen E."/>
            <person name="Andreopoulos B."/>
            <person name="Lu D."/>
            <person name="Skrede I."/>
            <person name="Drula E."/>
            <person name="Henrissat B."/>
            <person name="Morin E."/>
            <person name="Kohler A."/>
            <person name="Barry K."/>
            <person name="LaButti K."/>
            <person name="Morin E."/>
            <person name="Salamov A."/>
            <person name="Lipzen A."/>
            <person name="Mereny Z."/>
            <person name="Hegedus B."/>
            <person name="Baldrian P."/>
            <person name="Stursova M."/>
            <person name="Weitz H."/>
            <person name="Taylor A."/>
            <person name="Grigoriev I.V."/>
            <person name="Nagy L.G."/>
            <person name="Martin F."/>
            <person name="Kauserud H."/>
        </authorList>
    </citation>
    <scope>NUCLEOTIDE SEQUENCE</scope>
    <source>
        <strain evidence="2">CBHHK182m</strain>
    </source>
</reference>
<evidence type="ECO:0000313" key="2">
    <source>
        <dbReference type="EMBL" id="KAJ7768984.1"/>
    </source>
</evidence>
<feature type="compositionally biased region" description="Low complexity" evidence="1">
    <location>
        <begin position="1"/>
        <end position="32"/>
    </location>
</feature>
<feature type="compositionally biased region" description="Low complexity" evidence="1">
    <location>
        <begin position="59"/>
        <end position="71"/>
    </location>
</feature>
<evidence type="ECO:0000313" key="3">
    <source>
        <dbReference type="Proteomes" id="UP001215598"/>
    </source>
</evidence>
<dbReference type="Proteomes" id="UP001215598">
    <property type="component" value="Unassembled WGS sequence"/>
</dbReference>
<feature type="compositionally biased region" description="Basic residues" evidence="1">
    <location>
        <begin position="33"/>
        <end position="42"/>
    </location>
</feature>
<feature type="region of interest" description="Disordered" evidence="1">
    <location>
        <begin position="1"/>
        <end position="71"/>
    </location>
</feature>
<accession>A0AAD7JT72</accession>
<comment type="caution">
    <text evidence="2">The sequence shown here is derived from an EMBL/GenBank/DDBJ whole genome shotgun (WGS) entry which is preliminary data.</text>
</comment>
<name>A0AAD7JT72_9AGAR</name>
<gene>
    <name evidence="2" type="ORF">B0H16DRAFT_1716182</name>
</gene>
<dbReference type="AlphaFoldDB" id="A0AAD7JT72"/>
<keyword evidence="3" id="KW-1185">Reference proteome</keyword>